<dbReference type="EMBL" id="JAHQCR010000057">
    <property type="protein sequence ID" value="MBU9722633.1"/>
    <property type="molecule type" value="Genomic_DNA"/>
</dbReference>
<evidence type="ECO:0000313" key="2">
    <source>
        <dbReference type="EMBL" id="MBU9722633.1"/>
    </source>
</evidence>
<name>A0ABS6JVM7_9BACI</name>
<proteinExistence type="predicted"/>
<dbReference type="RefSeq" id="WP_088075588.1">
    <property type="nucleotide sequence ID" value="NZ_JAHQCR010000057.1"/>
</dbReference>
<evidence type="ECO:0000313" key="3">
    <source>
        <dbReference type="Proteomes" id="UP000790580"/>
    </source>
</evidence>
<organism evidence="2 3">
    <name type="scientific">Evansella alkalicola</name>
    <dbReference type="NCBI Taxonomy" id="745819"/>
    <lineage>
        <taxon>Bacteria</taxon>
        <taxon>Bacillati</taxon>
        <taxon>Bacillota</taxon>
        <taxon>Bacilli</taxon>
        <taxon>Bacillales</taxon>
        <taxon>Bacillaceae</taxon>
        <taxon>Evansella</taxon>
    </lineage>
</organism>
<keyword evidence="3" id="KW-1185">Reference proteome</keyword>
<sequence>MNLDVLRKKVSDATKGKFSLDYNELEMLLPRIREEDSIFCVVKVKLDSTNGHVVALADRIYFVHKFLYNREPLEIFYKKIKNIQKEASSIEIWLEEKTVYFNEISEKGVTLLYHFLTDRMNNISTHNSPYLTKNGPPPMVRQEPKKNNTVAITLGCLGIISFVGLFVLVGLFFIGVFIGEDEEYQDYNDEQVFLELEEDEFFDHDIEDFYDMDESDFLWITVDETELPVMGAELVEDEYGSTYVTGRIRNDSEYTLDYLTIDINVLDEEGTIVASTLDIVEGIKPGQMWLFKAYYFDVEGHSFDIIRVQGDVY</sequence>
<keyword evidence="1" id="KW-1133">Transmembrane helix</keyword>
<comment type="caution">
    <text evidence="2">The sequence shown here is derived from an EMBL/GenBank/DDBJ whole genome shotgun (WGS) entry which is preliminary data.</text>
</comment>
<dbReference type="NCBIfam" id="NF038353">
    <property type="entry name" value="FxLYD_dom"/>
    <property type="match status" value="1"/>
</dbReference>
<protein>
    <submittedName>
        <fullName evidence="2">FxLYD domain-containing protein</fullName>
    </submittedName>
</protein>
<keyword evidence="1" id="KW-0812">Transmembrane</keyword>
<keyword evidence="1" id="KW-0472">Membrane</keyword>
<dbReference type="Proteomes" id="UP000790580">
    <property type="component" value="Unassembled WGS sequence"/>
</dbReference>
<evidence type="ECO:0000256" key="1">
    <source>
        <dbReference type="SAM" id="Phobius"/>
    </source>
</evidence>
<accession>A0ABS6JVM7</accession>
<dbReference type="InterPro" id="IPR047676">
    <property type="entry name" value="FxLYD_dom"/>
</dbReference>
<reference evidence="2 3" key="1">
    <citation type="submission" date="2021-06" db="EMBL/GenBank/DDBJ databases">
        <title>Bacillus sp. RD4P76, an endophyte from a halophyte.</title>
        <authorList>
            <person name="Sun J.-Q."/>
        </authorList>
    </citation>
    <scope>NUCLEOTIDE SEQUENCE [LARGE SCALE GENOMIC DNA]</scope>
    <source>
        <strain evidence="2 3">JCM 17098</strain>
    </source>
</reference>
<gene>
    <name evidence="2" type="ORF">KS407_14535</name>
</gene>
<feature type="transmembrane region" description="Helical" evidence="1">
    <location>
        <begin position="149"/>
        <end position="178"/>
    </location>
</feature>